<comment type="caution">
    <text evidence="1">The sequence shown here is derived from an EMBL/GenBank/DDBJ whole genome shotgun (WGS) entry which is preliminary data.</text>
</comment>
<keyword evidence="2" id="KW-1185">Reference proteome</keyword>
<dbReference type="EMBL" id="JAPDHF010000021">
    <property type="protein sequence ID" value="KAJ4005491.1"/>
    <property type="molecule type" value="Genomic_DNA"/>
</dbReference>
<dbReference type="AlphaFoldDB" id="A0A9W8PFT8"/>
<accession>A0A9W8PFT8</accession>
<evidence type="ECO:0008006" key="3">
    <source>
        <dbReference type="Google" id="ProtNLM"/>
    </source>
</evidence>
<proteinExistence type="predicted"/>
<dbReference type="OrthoDB" id="10042665at2759"/>
<dbReference type="PANTHER" id="PTHR46411:SF3">
    <property type="entry name" value="AAA+ ATPASE DOMAIN-CONTAINING PROTEIN"/>
    <property type="match status" value="1"/>
</dbReference>
<organism evidence="1 2">
    <name type="scientific">Fusarium irregulare</name>
    <dbReference type="NCBI Taxonomy" id="2494466"/>
    <lineage>
        <taxon>Eukaryota</taxon>
        <taxon>Fungi</taxon>
        <taxon>Dikarya</taxon>
        <taxon>Ascomycota</taxon>
        <taxon>Pezizomycotina</taxon>
        <taxon>Sordariomycetes</taxon>
        <taxon>Hypocreomycetidae</taxon>
        <taxon>Hypocreales</taxon>
        <taxon>Nectriaceae</taxon>
        <taxon>Fusarium</taxon>
        <taxon>Fusarium incarnatum-equiseti species complex</taxon>
    </lineage>
</organism>
<dbReference type="PANTHER" id="PTHR46411">
    <property type="entry name" value="FAMILY ATPASE, PUTATIVE-RELATED"/>
    <property type="match status" value="1"/>
</dbReference>
<name>A0A9W8PFT8_9HYPO</name>
<gene>
    <name evidence="1" type="ORF">NW766_011040</name>
</gene>
<evidence type="ECO:0000313" key="2">
    <source>
        <dbReference type="Proteomes" id="UP001152130"/>
    </source>
</evidence>
<reference evidence="1" key="1">
    <citation type="submission" date="2022-10" db="EMBL/GenBank/DDBJ databases">
        <title>Fusarium specimens isolated from Avocado Roots.</title>
        <authorList>
            <person name="Stajich J."/>
            <person name="Roper C."/>
            <person name="Heimlech-Rivalta G."/>
        </authorList>
    </citation>
    <scope>NUCLEOTIDE SEQUENCE</scope>
    <source>
        <strain evidence="1">CF00143</strain>
    </source>
</reference>
<evidence type="ECO:0000313" key="1">
    <source>
        <dbReference type="EMBL" id="KAJ4005491.1"/>
    </source>
</evidence>
<dbReference type="InterPro" id="IPR027417">
    <property type="entry name" value="P-loop_NTPase"/>
</dbReference>
<sequence>MFLTTNLVGTIDEAMESRVHVHVKFQRLPPSSRQTIWSNFLEEMTVYGHTVSNDEIKELAAWTLNGRQIKNALHMAIKWCAQKKEPIDLNAVEHVIRLTCPTASKSEPLSYCKQIGTAVRGYQK</sequence>
<dbReference type="Proteomes" id="UP001152130">
    <property type="component" value="Unassembled WGS sequence"/>
</dbReference>
<dbReference type="SUPFAM" id="SSF52540">
    <property type="entry name" value="P-loop containing nucleoside triphosphate hydrolases"/>
    <property type="match status" value="1"/>
</dbReference>
<protein>
    <recommendedName>
        <fullName evidence="3">ATPase AAA-type core domain-containing protein</fullName>
    </recommendedName>
</protein>